<keyword evidence="4" id="KW-0804">Transcription</keyword>
<reference evidence="8 9" key="1">
    <citation type="journal article" date="2024" name="Plant Biotechnol. J.">
        <title>Dendrobium thyrsiflorum genome and its molecular insights into genes involved in important horticultural traits.</title>
        <authorList>
            <person name="Chen B."/>
            <person name="Wang J.Y."/>
            <person name="Zheng P.J."/>
            <person name="Li K.L."/>
            <person name="Liang Y.M."/>
            <person name="Chen X.F."/>
            <person name="Zhang C."/>
            <person name="Zhao X."/>
            <person name="He X."/>
            <person name="Zhang G.Q."/>
            <person name="Liu Z.J."/>
            <person name="Xu Q."/>
        </authorList>
    </citation>
    <scope>NUCLEOTIDE SEQUENCE [LARGE SCALE GENOMIC DNA]</scope>
    <source>
        <strain evidence="8">GZMU011</strain>
    </source>
</reference>
<evidence type="ECO:0000256" key="4">
    <source>
        <dbReference type="ARBA" id="ARBA00023163"/>
    </source>
</evidence>
<evidence type="ECO:0000256" key="2">
    <source>
        <dbReference type="ARBA" id="ARBA00023015"/>
    </source>
</evidence>
<comment type="caution">
    <text evidence="8">The sequence shown here is derived from an EMBL/GenBank/DDBJ whole genome shotgun (WGS) entry which is preliminary data.</text>
</comment>
<comment type="subcellular location">
    <subcellularLocation>
        <location evidence="1">Nucleus</location>
    </subcellularLocation>
</comment>
<feature type="compositionally biased region" description="Polar residues" evidence="6">
    <location>
        <begin position="478"/>
        <end position="490"/>
    </location>
</feature>
<dbReference type="SUPFAM" id="SSF54171">
    <property type="entry name" value="DNA-binding domain"/>
    <property type="match status" value="2"/>
</dbReference>
<name>A0ABD0V6R8_DENTH</name>
<organism evidence="8 9">
    <name type="scientific">Dendrobium thyrsiflorum</name>
    <name type="common">Pinecone-like raceme dendrobium</name>
    <name type="synonym">Orchid</name>
    <dbReference type="NCBI Taxonomy" id="117978"/>
    <lineage>
        <taxon>Eukaryota</taxon>
        <taxon>Viridiplantae</taxon>
        <taxon>Streptophyta</taxon>
        <taxon>Embryophyta</taxon>
        <taxon>Tracheophyta</taxon>
        <taxon>Spermatophyta</taxon>
        <taxon>Magnoliopsida</taxon>
        <taxon>Liliopsida</taxon>
        <taxon>Asparagales</taxon>
        <taxon>Orchidaceae</taxon>
        <taxon>Epidendroideae</taxon>
        <taxon>Malaxideae</taxon>
        <taxon>Dendrobiinae</taxon>
        <taxon>Dendrobium</taxon>
    </lineage>
</organism>
<dbReference type="InterPro" id="IPR001739">
    <property type="entry name" value="Methyl_CpG_DNA-bd"/>
</dbReference>
<dbReference type="InterPro" id="IPR016177">
    <property type="entry name" value="DNA-bd_dom_sf"/>
</dbReference>
<feature type="compositionally biased region" description="Polar residues" evidence="6">
    <location>
        <begin position="577"/>
        <end position="590"/>
    </location>
</feature>
<sequence>MKTRRMRETVSETPEDSPPEWLPNGWTVEVRNTRRGKYRCYRSPVSGCTFQSKEEVLHHLSGVKHGDGPSRRASCSNERKKQLVEEMKGSLEWLPSGWILEIKTRRSGKSTGKKDKCYFEPMSGGRFYSKVEVLRFLSSRKFHERTSDEKKRIDRNAIDNVIAHIEYSPSGLPHGWIKETKFSEANGRLTKNPSLASAKKLKSKPIGKKHHLTEEILSNGELSETATFSDRLFLPPFSHENVEVKPEEQNAQESATLSPPCSLNPSERTPKNGRIPKTKCTKKSNISNEKTTVEIEDNIRLEEVTKKTADPLDQTVIDTQFDGKELAKHAEDGVNPGRGSKRESVSNSKENSKEEDKVMPQIENVTVKFPLTSNEKSKDLLGDEMELIVANQKASAKKEDFLDPRNKNLSELEKELPVVVGNPSTPDLVKPKHGSRKAKAVNAISRPRRFSRRLACVEADLAADVDMGGELPRESKSKNTMTEESPQMQKSMEGEATKTMECLQRKNTMENGAAAAANQATINWPDFPSTSPFGDSWLDPCLEFAFKTLTGDLPVLDDAIAIQEYFQQQLVSVAGSTNPDLHSPISNNKTEAAPASHEVELKLPSEQHMQERYQLGAMENK</sequence>
<dbReference type="InterPro" id="IPR038945">
    <property type="entry name" value="MBD13-like"/>
</dbReference>
<proteinExistence type="predicted"/>
<evidence type="ECO:0000313" key="9">
    <source>
        <dbReference type="Proteomes" id="UP001552299"/>
    </source>
</evidence>
<feature type="compositionally biased region" description="Basic and acidic residues" evidence="6">
    <location>
        <begin position="1"/>
        <end position="10"/>
    </location>
</feature>
<dbReference type="Gene3D" id="3.30.890.10">
    <property type="entry name" value="Methyl-cpg-binding Protein 2, Chain A"/>
    <property type="match status" value="2"/>
</dbReference>
<dbReference type="Proteomes" id="UP001552299">
    <property type="component" value="Unassembled WGS sequence"/>
</dbReference>
<dbReference type="EMBL" id="JANQDX010000009">
    <property type="protein sequence ID" value="KAL0918251.1"/>
    <property type="molecule type" value="Genomic_DNA"/>
</dbReference>
<evidence type="ECO:0000259" key="7">
    <source>
        <dbReference type="PROSITE" id="PS50982"/>
    </source>
</evidence>
<dbReference type="PANTHER" id="PTHR34067:SF20">
    <property type="entry name" value="OS08G0206700 PROTEIN"/>
    <property type="match status" value="1"/>
</dbReference>
<keyword evidence="5" id="KW-0539">Nucleus</keyword>
<protein>
    <recommendedName>
        <fullName evidence="7">MBD domain-containing protein</fullName>
    </recommendedName>
</protein>
<keyword evidence="3" id="KW-0238">DNA-binding</keyword>
<dbReference type="GO" id="GO:0003677">
    <property type="term" value="F:DNA binding"/>
    <property type="evidence" value="ECO:0007669"/>
    <property type="project" value="UniProtKB-KW"/>
</dbReference>
<dbReference type="PANTHER" id="PTHR34067">
    <property type="entry name" value="OS04G0193200 PROTEIN"/>
    <property type="match status" value="1"/>
</dbReference>
<dbReference type="GO" id="GO:0005634">
    <property type="term" value="C:nucleus"/>
    <property type="evidence" value="ECO:0007669"/>
    <property type="project" value="UniProtKB-SubCell"/>
</dbReference>
<feature type="compositionally biased region" description="Polar residues" evidence="6">
    <location>
        <begin position="249"/>
        <end position="267"/>
    </location>
</feature>
<feature type="region of interest" description="Disordered" evidence="6">
    <location>
        <begin position="469"/>
        <end position="495"/>
    </location>
</feature>
<evidence type="ECO:0000256" key="6">
    <source>
        <dbReference type="SAM" id="MobiDB-lite"/>
    </source>
</evidence>
<keyword evidence="9" id="KW-1185">Reference proteome</keyword>
<gene>
    <name evidence="8" type="ORF">M5K25_010249</name>
</gene>
<keyword evidence="2" id="KW-0805">Transcription regulation</keyword>
<evidence type="ECO:0000256" key="5">
    <source>
        <dbReference type="ARBA" id="ARBA00023242"/>
    </source>
</evidence>
<accession>A0ABD0V6R8</accession>
<evidence type="ECO:0000256" key="1">
    <source>
        <dbReference type="ARBA" id="ARBA00004123"/>
    </source>
</evidence>
<feature type="region of interest" description="Disordered" evidence="6">
    <location>
        <begin position="1"/>
        <end position="22"/>
    </location>
</feature>
<evidence type="ECO:0000256" key="3">
    <source>
        <dbReference type="ARBA" id="ARBA00023125"/>
    </source>
</evidence>
<feature type="compositionally biased region" description="Basic and acidic residues" evidence="6">
    <location>
        <begin position="340"/>
        <end position="358"/>
    </location>
</feature>
<dbReference type="AlphaFoldDB" id="A0ABD0V6R8"/>
<dbReference type="Pfam" id="PF01429">
    <property type="entry name" value="MBD"/>
    <property type="match status" value="1"/>
</dbReference>
<feature type="region of interest" description="Disordered" evidence="6">
    <location>
        <begin position="577"/>
        <end position="598"/>
    </location>
</feature>
<feature type="region of interest" description="Disordered" evidence="6">
    <location>
        <begin position="243"/>
        <end position="285"/>
    </location>
</feature>
<feature type="region of interest" description="Disordered" evidence="6">
    <location>
        <begin position="328"/>
        <end position="361"/>
    </location>
</feature>
<feature type="domain" description="MBD" evidence="7">
    <location>
        <begin position="84"/>
        <end position="160"/>
    </location>
</feature>
<evidence type="ECO:0000313" key="8">
    <source>
        <dbReference type="EMBL" id="KAL0918251.1"/>
    </source>
</evidence>
<dbReference type="PROSITE" id="PS50982">
    <property type="entry name" value="MBD"/>
    <property type="match status" value="1"/>
</dbReference>